<comment type="subcellular location">
    <subcellularLocation>
        <location evidence="1 10">Nucleus</location>
    </subcellularLocation>
</comment>
<evidence type="ECO:0000256" key="6">
    <source>
        <dbReference type="ARBA" id="ARBA00023242"/>
    </source>
</evidence>
<evidence type="ECO:0000256" key="8">
    <source>
        <dbReference type="ARBA" id="ARBA00083484"/>
    </source>
</evidence>
<dbReference type="HOGENOM" id="CLU_037637_2_0_1"/>
<dbReference type="SUPFAM" id="SSF57783">
    <property type="entry name" value="Zinc beta-ribbon"/>
    <property type="match status" value="1"/>
</dbReference>
<keyword evidence="4 9" id="KW-0863">Zinc-finger</keyword>
<evidence type="ECO:0000256" key="7">
    <source>
        <dbReference type="ARBA" id="ARBA00025408"/>
    </source>
</evidence>
<evidence type="ECO:0000256" key="5">
    <source>
        <dbReference type="ARBA" id="ARBA00022833"/>
    </source>
</evidence>
<dbReference type="InterPro" id="IPR035441">
    <property type="entry name" value="TFIIS/LEDGF_dom_sf"/>
</dbReference>
<accession>N6U6L7</accession>
<evidence type="ECO:0000256" key="2">
    <source>
        <dbReference type="ARBA" id="ARBA00009647"/>
    </source>
</evidence>
<dbReference type="Pfam" id="PF07500">
    <property type="entry name" value="TFIIS_M"/>
    <property type="match status" value="2"/>
</dbReference>
<dbReference type="CDD" id="cd00183">
    <property type="entry name" value="TFIIS_I"/>
    <property type="match status" value="1"/>
</dbReference>
<dbReference type="FunFam" id="2.20.25.10:FF:000001">
    <property type="entry name" value="Probable Transcription elongation factor S-II"/>
    <property type="match status" value="1"/>
</dbReference>
<dbReference type="SMART" id="SM00440">
    <property type="entry name" value="ZnF_C2C2"/>
    <property type="match status" value="1"/>
</dbReference>
<dbReference type="Gene3D" id="2.20.25.10">
    <property type="match status" value="1"/>
</dbReference>
<evidence type="ECO:0000256" key="4">
    <source>
        <dbReference type="ARBA" id="ARBA00022771"/>
    </source>
</evidence>
<keyword evidence="5" id="KW-0862">Zinc</keyword>
<dbReference type="GO" id="GO:0003676">
    <property type="term" value="F:nucleic acid binding"/>
    <property type="evidence" value="ECO:0007669"/>
    <property type="project" value="InterPro"/>
</dbReference>
<dbReference type="EMBL" id="KB740948">
    <property type="protein sequence ID" value="ENN77285.1"/>
    <property type="molecule type" value="Genomic_DNA"/>
</dbReference>
<evidence type="ECO:0000256" key="3">
    <source>
        <dbReference type="ARBA" id="ARBA00022723"/>
    </source>
</evidence>
<dbReference type="PANTHER" id="PTHR11477">
    <property type="entry name" value="TRANSCRIPTION FACTOR S-II ZINC FINGER DOMAIN-CONTAINING PROTEIN"/>
    <property type="match status" value="1"/>
</dbReference>
<dbReference type="OrthoDB" id="44867at2759"/>
<organism evidence="12">
    <name type="scientific">Dendroctonus ponderosae</name>
    <name type="common">Mountain pine beetle</name>
    <dbReference type="NCBI Taxonomy" id="77166"/>
    <lineage>
        <taxon>Eukaryota</taxon>
        <taxon>Metazoa</taxon>
        <taxon>Ecdysozoa</taxon>
        <taxon>Arthropoda</taxon>
        <taxon>Hexapoda</taxon>
        <taxon>Insecta</taxon>
        <taxon>Pterygota</taxon>
        <taxon>Neoptera</taxon>
        <taxon>Endopterygota</taxon>
        <taxon>Coleoptera</taxon>
        <taxon>Polyphaga</taxon>
        <taxon>Cucujiformia</taxon>
        <taxon>Curculionidae</taxon>
        <taxon>Scolytinae</taxon>
        <taxon>Dendroctonus</taxon>
    </lineage>
</organism>
<name>N6U6L7_DENPD</name>
<dbReference type="SUPFAM" id="SSF46942">
    <property type="entry name" value="Elongation factor TFIIS domain 2"/>
    <property type="match status" value="1"/>
</dbReference>
<dbReference type="SUPFAM" id="SSF47676">
    <property type="entry name" value="Conserved domain common to transcription factors TFIIS, elongin A, CRSP70"/>
    <property type="match status" value="1"/>
</dbReference>
<evidence type="ECO:0000256" key="1">
    <source>
        <dbReference type="ARBA" id="ARBA00004123"/>
    </source>
</evidence>
<evidence type="ECO:0000256" key="11">
    <source>
        <dbReference type="SAM" id="MobiDB-lite"/>
    </source>
</evidence>
<dbReference type="GO" id="GO:0008270">
    <property type="term" value="F:zinc ion binding"/>
    <property type="evidence" value="ECO:0007669"/>
    <property type="project" value="UniProtKB-KW"/>
</dbReference>
<dbReference type="PIRSF" id="PIRSF006704">
    <property type="entry name" value="TF_IIS"/>
    <property type="match status" value="1"/>
</dbReference>
<dbReference type="InterPro" id="IPR001222">
    <property type="entry name" value="Znf_TFIIS"/>
</dbReference>
<keyword evidence="3" id="KW-0479">Metal-binding</keyword>
<dbReference type="PROSITE" id="PS51133">
    <property type="entry name" value="ZF_TFIIS_2"/>
    <property type="match status" value="1"/>
</dbReference>
<dbReference type="PROSITE" id="PS51319">
    <property type="entry name" value="TFIIS_N"/>
    <property type="match status" value="1"/>
</dbReference>
<dbReference type="SMART" id="SM00510">
    <property type="entry name" value="TFS2M"/>
    <property type="match status" value="1"/>
</dbReference>
<dbReference type="Gene3D" id="1.20.930.10">
    <property type="entry name" value="Conserved domain common to transcription factors TFIIS, elongin A, CRSP70"/>
    <property type="match status" value="1"/>
</dbReference>
<dbReference type="Pfam" id="PF01096">
    <property type="entry name" value="Zn_ribbon_TFIIS"/>
    <property type="match status" value="1"/>
</dbReference>
<feature type="region of interest" description="Disordered" evidence="11">
    <location>
        <begin position="84"/>
        <end position="130"/>
    </location>
</feature>
<dbReference type="PANTHER" id="PTHR11477:SF0">
    <property type="entry name" value="IP08861P-RELATED"/>
    <property type="match status" value="1"/>
</dbReference>
<proteinExistence type="inferred from homology"/>
<dbReference type="SMART" id="SM00509">
    <property type="entry name" value="TFS2N"/>
    <property type="match status" value="1"/>
</dbReference>
<comment type="similarity">
    <text evidence="2">Belongs to the TFS-II family.</text>
</comment>
<dbReference type="GO" id="GO:0006351">
    <property type="term" value="P:DNA-templated transcription"/>
    <property type="evidence" value="ECO:0007669"/>
    <property type="project" value="InterPro"/>
</dbReference>
<dbReference type="CDD" id="cd13749">
    <property type="entry name" value="Zn-ribbon_TFIIS"/>
    <property type="match status" value="1"/>
</dbReference>
<comment type="function">
    <text evidence="7">Necessary for efficient RNA polymerase II transcription elongation past template-encoded arresting sites. The arresting sites in DNA have the property of trapping a certain fraction of elongating RNA polymerases that pass through, resulting in locked ternary complexes. Cleavage of the nascent transcript by S-II allows the resumption of elongation from the new 3'-terminus.</text>
</comment>
<dbReference type="InterPro" id="IPR003618">
    <property type="entry name" value="TFIIS_cen_dom"/>
</dbReference>
<dbReference type="InterPro" id="IPR017923">
    <property type="entry name" value="TFIIS_N"/>
</dbReference>
<gene>
    <name evidence="12" type="ORF">YQE_06111</name>
</gene>
<dbReference type="InterPro" id="IPR003617">
    <property type="entry name" value="TFIIS/CRSP70_N_sub"/>
</dbReference>
<feature type="non-terminal residue" evidence="12">
    <location>
        <position position="1"/>
    </location>
</feature>
<dbReference type="InterPro" id="IPR036575">
    <property type="entry name" value="TFIIS_cen_dom_sf"/>
</dbReference>
<reference evidence="12" key="1">
    <citation type="journal article" date="2013" name="Genome Biol.">
        <title>Draft genome of the mountain pine beetle, Dendroctonus ponderosae Hopkins, a major forest pest.</title>
        <authorList>
            <person name="Keeling C.I."/>
            <person name="Yuen M.M."/>
            <person name="Liao N.Y."/>
            <person name="Docking T.R."/>
            <person name="Chan S.K."/>
            <person name="Taylor G.A."/>
            <person name="Palmquist D.L."/>
            <person name="Jackman S.D."/>
            <person name="Nguyen A."/>
            <person name="Li M."/>
            <person name="Henderson H."/>
            <person name="Janes J.K."/>
            <person name="Zhao Y."/>
            <person name="Pandoh P."/>
            <person name="Moore R."/>
            <person name="Sperling F.A."/>
            <person name="Huber D.P."/>
            <person name="Birol I."/>
            <person name="Jones S.J."/>
            <person name="Bohlmann J."/>
        </authorList>
    </citation>
    <scope>NUCLEOTIDE SEQUENCE</scope>
</reference>
<sequence length="320" mass="36503">MAANQSGRRRQGVVWGKDRDDTIWEGQEQALDLLKELQSLKINLDVLTKTRIGMTVNALRKSSKDDDVITLAKTLIKNWKKFLSSSDTGKSSSSSDAKESKKDEKRKEDKPKKDDRERDRKLPTAFPPTSVTTDSVRLKCREMLASAIKTNSKDEDFEGCASAEELAEELEEAIFQEIKNTDTRYRNRIRSRISNLKDIKNPTLRTSFRVGAITAQRNLINNYKLNKILIEALLRLARLASMTAEEMANDDVKQLREKFNKEAINDAQLATAQGTKTDMLKCGKCKKRNCTYNQLQTRSSDEPMTTFVLCNECGNRWKFC</sequence>
<dbReference type="PROSITE" id="PS00466">
    <property type="entry name" value="ZF_TFIIS_1"/>
    <property type="match status" value="1"/>
</dbReference>
<evidence type="ECO:0000256" key="10">
    <source>
        <dbReference type="PROSITE-ProRule" id="PRU00649"/>
    </source>
</evidence>
<dbReference type="GO" id="GO:0005634">
    <property type="term" value="C:nucleus"/>
    <property type="evidence" value="ECO:0007669"/>
    <property type="project" value="UniProtKB-SubCell"/>
</dbReference>
<keyword evidence="6 10" id="KW-0539">Nucleus</keyword>
<dbReference type="AlphaFoldDB" id="N6U6L7"/>
<dbReference type="Gene3D" id="1.10.472.30">
    <property type="entry name" value="Transcription elongation factor S-II, central domain"/>
    <property type="match status" value="1"/>
</dbReference>
<dbReference type="PROSITE" id="PS51321">
    <property type="entry name" value="TFIIS_CENTRAL"/>
    <property type="match status" value="1"/>
</dbReference>
<dbReference type="InterPro" id="IPR035100">
    <property type="entry name" value="TF_IIS-typ"/>
</dbReference>
<dbReference type="Pfam" id="PF08711">
    <property type="entry name" value="Med26"/>
    <property type="match status" value="1"/>
</dbReference>
<feature type="compositionally biased region" description="Low complexity" evidence="11">
    <location>
        <begin position="84"/>
        <end position="95"/>
    </location>
</feature>
<evidence type="ECO:0000313" key="12">
    <source>
        <dbReference type="EMBL" id="ENN77285.1"/>
    </source>
</evidence>
<evidence type="ECO:0000256" key="9">
    <source>
        <dbReference type="PROSITE-ProRule" id="PRU00472"/>
    </source>
</evidence>
<feature type="compositionally biased region" description="Basic and acidic residues" evidence="11">
    <location>
        <begin position="96"/>
        <end position="122"/>
    </location>
</feature>
<dbReference type="OMA" id="RFVVMTH"/>
<protein>
    <recommendedName>
        <fullName evidence="8">TFIIS</fullName>
    </recommendedName>
</protein>